<keyword evidence="6" id="KW-1185">Reference proteome</keyword>
<dbReference type="PANTHER" id="PTHR42852">
    <property type="entry name" value="THIOL:DISULFIDE INTERCHANGE PROTEIN DSBE"/>
    <property type="match status" value="1"/>
</dbReference>
<dbReference type="PROSITE" id="PS51352">
    <property type="entry name" value="THIOREDOXIN_2"/>
    <property type="match status" value="1"/>
</dbReference>
<comment type="subcellular location">
    <subcellularLocation>
        <location evidence="1">Cell envelope</location>
    </subcellularLocation>
</comment>
<dbReference type="Pfam" id="PF08534">
    <property type="entry name" value="Redoxin"/>
    <property type="match status" value="1"/>
</dbReference>
<dbReference type="Proteomes" id="UP000630923">
    <property type="component" value="Unassembled WGS sequence"/>
</dbReference>
<dbReference type="SUPFAM" id="SSF52833">
    <property type="entry name" value="Thioredoxin-like"/>
    <property type="match status" value="1"/>
</dbReference>
<keyword evidence="3" id="KW-0676">Redox-active center</keyword>
<dbReference type="PANTHER" id="PTHR42852:SF13">
    <property type="entry name" value="PROTEIN DIPZ"/>
    <property type="match status" value="1"/>
</dbReference>
<name>A0A919AKE4_9PROT</name>
<evidence type="ECO:0000256" key="2">
    <source>
        <dbReference type="ARBA" id="ARBA00022748"/>
    </source>
</evidence>
<dbReference type="EMBL" id="BNCI01000001">
    <property type="protein sequence ID" value="GHF11676.1"/>
    <property type="molecule type" value="Genomic_DNA"/>
</dbReference>
<sequence length="191" mass="20833">MLKKETILAGLVIVLFAVAAYSQFAPRTIKEDGFSEYLTGEMARIRVHGAPGMVSEHVVTREDGSKVKLRDMTGKVMLINLWASWCAPCKSEMPELANLQKELGDDTFEVVAINVDRGGIAQARDVLAEWGIEGLPLYAEPTAQIAFDLAQGALPMSLIVDKSGKVRGSFLGPLKWDAPEALDLFTALKKQ</sequence>
<keyword evidence="2" id="KW-0201">Cytochrome c-type biogenesis</keyword>
<accession>A0A919AKE4</accession>
<dbReference type="GO" id="GO:0015036">
    <property type="term" value="F:disulfide oxidoreductase activity"/>
    <property type="evidence" value="ECO:0007669"/>
    <property type="project" value="UniProtKB-ARBA"/>
</dbReference>
<dbReference type="InterPro" id="IPR036249">
    <property type="entry name" value="Thioredoxin-like_sf"/>
</dbReference>
<dbReference type="InterPro" id="IPR013740">
    <property type="entry name" value="Redoxin"/>
</dbReference>
<dbReference type="GO" id="GO:0030313">
    <property type="term" value="C:cell envelope"/>
    <property type="evidence" value="ECO:0007669"/>
    <property type="project" value="UniProtKB-SubCell"/>
</dbReference>
<dbReference type="CDD" id="cd02966">
    <property type="entry name" value="TlpA_like_family"/>
    <property type="match status" value="1"/>
</dbReference>
<dbReference type="GO" id="GO:0017004">
    <property type="term" value="P:cytochrome complex assembly"/>
    <property type="evidence" value="ECO:0007669"/>
    <property type="project" value="UniProtKB-KW"/>
</dbReference>
<reference evidence="5" key="2">
    <citation type="submission" date="2020-09" db="EMBL/GenBank/DDBJ databases">
        <authorList>
            <person name="Sun Q."/>
            <person name="Kim S."/>
        </authorList>
    </citation>
    <scope>NUCLEOTIDE SEQUENCE</scope>
    <source>
        <strain evidence="5">KCTC 42590</strain>
    </source>
</reference>
<feature type="domain" description="Thioredoxin" evidence="4">
    <location>
        <begin position="48"/>
        <end position="190"/>
    </location>
</feature>
<protein>
    <submittedName>
        <fullName evidence="5">Thioredoxin</fullName>
    </submittedName>
</protein>
<evidence type="ECO:0000256" key="1">
    <source>
        <dbReference type="ARBA" id="ARBA00004196"/>
    </source>
</evidence>
<evidence type="ECO:0000313" key="6">
    <source>
        <dbReference type="Proteomes" id="UP000630923"/>
    </source>
</evidence>
<dbReference type="AlphaFoldDB" id="A0A919AKE4"/>
<proteinExistence type="predicted"/>
<reference evidence="5" key="1">
    <citation type="journal article" date="2014" name="Int. J. Syst. Evol. Microbiol.">
        <title>Complete genome sequence of Corynebacterium casei LMG S-19264T (=DSM 44701T), isolated from a smear-ripened cheese.</title>
        <authorList>
            <consortium name="US DOE Joint Genome Institute (JGI-PGF)"/>
            <person name="Walter F."/>
            <person name="Albersmeier A."/>
            <person name="Kalinowski J."/>
            <person name="Ruckert C."/>
        </authorList>
    </citation>
    <scope>NUCLEOTIDE SEQUENCE</scope>
    <source>
        <strain evidence="5">KCTC 42590</strain>
    </source>
</reference>
<dbReference type="InterPro" id="IPR050553">
    <property type="entry name" value="Thioredoxin_ResA/DsbE_sf"/>
</dbReference>
<dbReference type="InterPro" id="IPR017937">
    <property type="entry name" value="Thioredoxin_CS"/>
</dbReference>
<evidence type="ECO:0000259" key="4">
    <source>
        <dbReference type="PROSITE" id="PS51352"/>
    </source>
</evidence>
<dbReference type="PROSITE" id="PS00194">
    <property type="entry name" value="THIOREDOXIN_1"/>
    <property type="match status" value="1"/>
</dbReference>
<evidence type="ECO:0000256" key="3">
    <source>
        <dbReference type="ARBA" id="ARBA00023284"/>
    </source>
</evidence>
<comment type="caution">
    <text evidence="5">The sequence shown here is derived from an EMBL/GenBank/DDBJ whole genome shotgun (WGS) entry which is preliminary data.</text>
</comment>
<dbReference type="RefSeq" id="WP_191249688.1">
    <property type="nucleotide sequence ID" value="NZ_BNCI01000001.1"/>
</dbReference>
<dbReference type="InterPro" id="IPR013766">
    <property type="entry name" value="Thioredoxin_domain"/>
</dbReference>
<dbReference type="Gene3D" id="3.40.30.10">
    <property type="entry name" value="Glutaredoxin"/>
    <property type="match status" value="1"/>
</dbReference>
<gene>
    <name evidence="5" type="primary">tlpA</name>
    <name evidence="5" type="ORF">GCM10017044_01880</name>
</gene>
<evidence type="ECO:0000313" key="5">
    <source>
        <dbReference type="EMBL" id="GHF11676.1"/>
    </source>
</evidence>
<organism evidence="5 6">
    <name type="scientific">Kordiimonas sediminis</name>
    <dbReference type="NCBI Taxonomy" id="1735581"/>
    <lineage>
        <taxon>Bacteria</taxon>
        <taxon>Pseudomonadati</taxon>
        <taxon>Pseudomonadota</taxon>
        <taxon>Alphaproteobacteria</taxon>
        <taxon>Kordiimonadales</taxon>
        <taxon>Kordiimonadaceae</taxon>
        <taxon>Kordiimonas</taxon>
    </lineage>
</organism>